<gene>
    <name evidence="2" type="ORF">TTHERM_000112469</name>
</gene>
<evidence type="ECO:0000313" key="3">
    <source>
        <dbReference type="Proteomes" id="UP000009168"/>
    </source>
</evidence>
<reference evidence="3" key="1">
    <citation type="journal article" date="2006" name="PLoS Biol.">
        <title>Macronuclear genome sequence of the ciliate Tetrahymena thermophila, a model eukaryote.</title>
        <authorList>
            <person name="Eisen J.A."/>
            <person name="Coyne R.S."/>
            <person name="Wu M."/>
            <person name="Wu D."/>
            <person name="Thiagarajan M."/>
            <person name="Wortman J.R."/>
            <person name="Badger J.H."/>
            <person name="Ren Q."/>
            <person name="Amedeo P."/>
            <person name="Jones K.M."/>
            <person name="Tallon L.J."/>
            <person name="Delcher A.L."/>
            <person name="Salzberg S.L."/>
            <person name="Silva J.C."/>
            <person name="Haas B.J."/>
            <person name="Majoros W.H."/>
            <person name="Farzad M."/>
            <person name="Carlton J.M."/>
            <person name="Smith R.K. Jr."/>
            <person name="Garg J."/>
            <person name="Pearlman R.E."/>
            <person name="Karrer K.M."/>
            <person name="Sun L."/>
            <person name="Manning G."/>
            <person name="Elde N.C."/>
            <person name="Turkewitz A.P."/>
            <person name="Asai D.J."/>
            <person name="Wilkes D.E."/>
            <person name="Wang Y."/>
            <person name="Cai H."/>
            <person name="Collins K."/>
            <person name="Stewart B.A."/>
            <person name="Lee S.R."/>
            <person name="Wilamowska K."/>
            <person name="Weinberg Z."/>
            <person name="Ruzzo W.L."/>
            <person name="Wloga D."/>
            <person name="Gaertig J."/>
            <person name="Frankel J."/>
            <person name="Tsao C.-C."/>
            <person name="Gorovsky M.A."/>
            <person name="Keeling P.J."/>
            <person name="Waller R.F."/>
            <person name="Patron N.J."/>
            <person name="Cherry J.M."/>
            <person name="Stover N.A."/>
            <person name="Krieger C.J."/>
            <person name="del Toro C."/>
            <person name="Ryder H.F."/>
            <person name="Williamson S.C."/>
            <person name="Barbeau R.A."/>
            <person name="Hamilton E.P."/>
            <person name="Orias E."/>
        </authorList>
    </citation>
    <scope>NUCLEOTIDE SEQUENCE [LARGE SCALE GENOMIC DNA]</scope>
    <source>
        <strain evidence="3">SB210</strain>
    </source>
</reference>
<dbReference type="AlphaFoldDB" id="W7XDT8"/>
<dbReference type="KEGG" id="tet:TTHERM_000112469"/>
<keyword evidence="3" id="KW-1185">Reference proteome</keyword>
<organism evidence="2 3">
    <name type="scientific">Tetrahymena thermophila (strain SB210)</name>
    <dbReference type="NCBI Taxonomy" id="312017"/>
    <lineage>
        <taxon>Eukaryota</taxon>
        <taxon>Sar</taxon>
        <taxon>Alveolata</taxon>
        <taxon>Ciliophora</taxon>
        <taxon>Intramacronucleata</taxon>
        <taxon>Oligohymenophorea</taxon>
        <taxon>Hymenostomatida</taxon>
        <taxon>Tetrahymenina</taxon>
        <taxon>Tetrahymenidae</taxon>
        <taxon>Tetrahymena</taxon>
    </lineage>
</organism>
<sequence>MLRIILIQHTHVSNCIKLITPILLGIDQICDNFSNLLEVCTFLIFRKFFSCIIDYVIIVVSVDLLIQLLIILILLVGILVIRKKAVVHFDKRTVIIQRKVLRCIIKSGSMQGFCRLFFQFNGTYLVLRWIIQF</sequence>
<dbReference type="RefSeq" id="XP_012651689.1">
    <property type="nucleotide sequence ID" value="XM_012796235.1"/>
</dbReference>
<evidence type="ECO:0000313" key="2">
    <source>
        <dbReference type="EMBL" id="EWS75767.1"/>
    </source>
</evidence>
<proteinExistence type="predicted"/>
<dbReference type="GeneID" id="24437333"/>
<dbReference type="Proteomes" id="UP000009168">
    <property type="component" value="Unassembled WGS sequence"/>
</dbReference>
<keyword evidence="1" id="KW-1133">Transmembrane helix</keyword>
<accession>W7XDT8</accession>
<keyword evidence="1" id="KW-0472">Membrane</keyword>
<evidence type="ECO:0000256" key="1">
    <source>
        <dbReference type="SAM" id="Phobius"/>
    </source>
</evidence>
<dbReference type="InParanoid" id="W7XDT8"/>
<protein>
    <submittedName>
        <fullName evidence="2">Transmembrane protein, putative</fullName>
    </submittedName>
</protein>
<feature type="transmembrane region" description="Helical" evidence="1">
    <location>
        <begin position="55"/>
        <end position="81"/>
    </location>
</feature>
<dbReference type="EMBL" id="GG662798">
    <property type="protein sequence ID" value="EWS75767.1"/>
    <property type="molecule type" value="Genomic_DNA"/>
</dbReference>
<keyword evidence="1 2" id="KW-0812">Transmembrane</keyword>
<name>W7XDT8_TETTS</name>